<dbReference type="Pfam" id="PF10104">
    <property type="entry name" value="Brr6_like_C_C"/>
    <property type="match status" value="1"/>
</dbReference>
<feature type="compositionally biased region" description="Polar residues" evidence="1">
    <location>
        <begin position="128"/>
        <end position="137"/>
    </location>
</feature>
<feature type="compositionally biased region" description="Polar residues" evidence="1">
    <location>
        <begin position="24"/>
        <end position="47"/>
    </location>
</feature>
<protein>
    <recommendedName>
        <fullName evidence="3">Brl1/Brr6 domain-containing protein</fullName>
    </recommendedName>
</protein>
<evidence type="ECO:0000259" key="3">
    <source>
        <dbReference type="SMART" id="SM01042"/>
    </source>
</evidence>
<keyword evidence="2" id="KW-0812">Transmembrane</keyword>
<keyword evidence="2" id="KW-0472">Membrane</keyword>
<dbReference type="GO" id="GO:0055088">
    <property type="term" value="P:lipid homeostasis"/>
    <property type="evidence" value="ECO:0007669"/>
    <property type="project" value="InterPro"/>
</dbReference>
<gene>
    <name evidence="4" type="ORF">CDV36_014439</name>
</gene>
<feature type="region of interest" description="Disordered" evidence="1">
    <location>
        <begin position="379"/>
        <end position="398"/>
    </location>
</feature>
<dbReference type="GO" id="GO:0031965">
    <property type="term" value="C:nuclear membrane"/>
    <property type="evidence" value="ECO:0007669"/>
    <property type="project" value="InterPro"/>
</dbReference>
<dbReference type="AlphaFoldDB" id="A0A3M2RHT1"/>
<evidence type="ECO:0000256" key="1">
    <source>
        <dbReference type="SAM" id="MobiDB-lite"/>
    </source>
</evidence>
<keyword evidence="2" id="KW-1133">Transmembrane helix</keyword>
<dbReference type="GO" id="GO:0006998">
    <property type="term" value="P:nuclear envelope organization"/>
    <property type="evidence" value="ECO:0007669"/>
    <property type="project" value="InterPro"/>
</dbReference>
<dbReference type="InterPro" id="IPR018767">
    <property type="entry name" value="Brl1/Brr6_dom"/>
</dbReference>
<dbReference type="PANTHER" id="PTHR28136:SF1">
    <property type="entry name" value="NUCLEUS EXPORT PROTEIN BRL1"/>
    <property type="match status" value="1"/>
</dbReference>
<dbReference type="EMBL" id="NKUJ01000458">
    <property type="protein sequence ID" value="RMJ04887.1"/>
    <property type="molecule type" value="Genomic_DNA"/>
</dbReference>
<feature type="compositionally biased region" description="Basic residues" evidence="1">
    <location>
        <begin position="208"/>
        <end position="218"/>
    </location>
</feature>
<dbReference type="STRING" id="2010991.A0A3M2RHT1"/>
<name>A0A3M2RHT1_9HYPO</name>
<dbReference type="OrthoDB" id="5961at2759"/>
<feature type="region of interest" description="Disordered" evidence="1">
    <location>
        <begin position="420"/>
        <end position="473"/>
    </location>
</feature>
<feature type="region of interest" description="Disordered" evidence="1">
    <location>
        <begin position="197"/>
        <end position="222"/>
    </location>
</feature>
<evidence type="ECO:0000313" key="4">
    <source>
        <dbReference type="EMBL" id="RMJ04887.1"/>
    </source>
</evidence>
<accession>A0A3M2RHT1</accession>
<feature type="compositionally biased region" description="Polar residues" evidence="1">
    <location>
        <begin position="54"/>
        <end position="71"/>
    </location>
</feature>
<evidence type="ECO:0000256" key="2">
    <source>
        <dbReference type="SAM" id="Phobius"/>
    </source>
</evidence>
<keyword evidence="5" id="KW-1185">Reference proteome</keyword>
<proteinExistence type="predicted"/>
<dbReference type="PANTHER" id="PTHR28136">
    <property type="entry name" value="NUCLEUS EXPORT PROTEIN BRR6"/>
    <property type="match status" value="1"/>
</dbReference>
<feature type="region of interest" description="Disordered" evidence="1">
    <location>
        <begin position="1"/>
        <end position="181"/>
    </location>
</feature>
<sequence length="473" mass="52860">MDRRTFEGPMDWEYQDSGPFDPTSPFTHAAKSNSQNVFASPSKSSRPNPFANLGTPTKAQPPQTSFFTPQLPSKAAAPPFRNPAFTTPRRPFEDLALSEASGAEDSPAQTEVSDYPNDTPEADRMSDVTMSGVSSPSKVDKSFRYGKSPFATKKHTSGRGEIRPTRDLSMTDIMRKRKRHNLDKDVSSIVRSRWEESEADSDDSVAPKQHRSRSKRKAKEPPKGFLGRLFHMLDEHPNAPDNLYRWIKLLVNFFLVSACVYIGWSVVDTVRTDIFNANEFARLEITGKIAECTKEFTMNGCEKKDRPPALDPMCDAWKTCMEQNPGSIMRVKVTAKQIAEIINEFSETMNLKAWGFFLAVLIFTTLANNFVFGGHTSKPPAPVQSQPATIHDPSIPPEGGPGFMWIPVQTPRMQRHRMLDEGTDTDNSPPKMKPILAAPYTPSGRRSPSKGDRSRSPVKYNRSPSKGNRDPFA</sequence>
<dbReference type="Proteomes" id="UP000277212">
    <property type="component" value="Unassembled WGS sequence"/>
</dbReference>
<dbReference type="InterPro" id="IPR040202">
    <property type="entry name" value="Brl1/Brr6"/>
</dbReference>
<evidence type="ECO:0000313" key="5">
    <source>
        <dbReference type="Proteomes" id="UP000277212"/>
    </source>
</evidence>
<comment type="caution">
    <text evidence="4">The sequence shown here is derived from an EMBL/GenBank/DDBJ whole genome shotgun (WGS) entry which is preliminary data.</text>
</comment>
<reference evidence="4 5" key="1">
    <citation type="submission" date="2017-06" db="EMBL/GenBank/DDBJ databases">
        <title>Comparative genomic analysis of Ambrosia Fusariam Clade fungi.</title>
        <authorList>
            <person name="Stajich J.E."/>
            <person name="Carrillo J."/>
            <person name="Kijimoto T."/>
            <person name="Eskalen A."/>
            <person name="O'Donnell K."/>
            <person name="Kasson M."/>
        </authorList>
    </citation>
    <scope>NUCLEOTIDE SEQUENCE [LARGE SCALE GENOMIC DNA]</scope>
    <source>
        <strain evidence="4">UCR3666</strain>
    </source>
</reference>
<organism evidence="4 5">
    <name type="scientific">Fusarium kuroshium</name>
    <dbReference type="NCBI Taxonomy" id="2010991"/>
    <lineage>
        <taxon>Eukaryota</taxon>
        <taxon>Fungi</taxon>
        <taxon>Dikarya</taxon>
        <taxon>Ascomycota</taxon>
        <taxon>Pezizomycotina</taxon>
        <taxon>Sordariomycetes</taxon>
        <taxon>Hypocreomycetidae</taxon>
        <taxon>Hypocreales</taxon>
        <taxon>Nectriaceae</taxon>
        <taxon>Fusarium</taxon>
        <taxon>Fusarium solani species complex</taxon>
    </lineage>
</organism>
<feature type="domain" description="Brl1/Brr6" evidence="3">
    <location>
        <begin position="243"/>
        <end position="376"/>
    </location>
</feature>
<feature type="transmembrane region" description="Helical" evidence="2">
    <location>
        <begin position="249"/>
        <end position="267"/>
    </location>
</feature>
<dbReference type="SMART" id="SM01042">
    <property type="entry name" value="Brr6_like_C_C"/>
    <property type="match status" value="1"/>
</dbReference>
<feature type="transmembrane region" description="Helical" evidence="2">
    <location>
        <begin position="353"/>
        <end position="372"/>
    </location>
</feature>